<evidence type="ECO:0000313" key="1">
    <source>
        <dbReference type="EMBL" id="MBF4500763.1"/>
    </source>
</evidence>
<name>A0A8J7G7T1_9BACL</name>
<reference evidence="1" key="1">
    <citation type="submission" date="2020-11" db="EMBL/GenBank/DDBJ databases">
        <title>Multidrug resistant novel bacterium Savagea serpentis sp. nov., isolated from the scats of a vine snake (Ahaetulla nasuta).</title>
        <authorList>
            <person name="Venkata Ramana V."/>
            <person name="Vikas Patil S."/>
            <person name="Yogita Lugani V."/>
        </authorList>
    </citation>
    <scope>NUCLEOTIDE SEQUENCE</scope>
    <source>
        <strain evidence="1">SN6</strain>
    </source>
</reference>
<dbReference type="AlphaFoldDB" id="A0A8J7G7T1"/>
<protein>
    <submittedName>
        <fullName evidence="1">Uncharacterized protein</fullName>
    </submittedName>
</protein>
<evidence type="ECO:0000313" key="2">
    <source>
        <dbReference type="Proteomes" id="UP000622653"/>
    </source>
</evidence>
<dbReference type="Proteomes" id="UP000622653">
    <property type="component" value="Unassembled WGS sequence"/>
</dbReference>
<accession>A0A8J7G7T1</accession>
<keyword evidence="2" id="KW-1185">Reference proteome</keyword>
<gene>
    <name evidence="1" type="ORF">IRY55_05235</name>
</gene>
<proteinExistence type="predicted"/>
<sequence>MFNYLYNRNVDDKGMHEIHHLNCKHLPAAENQRAIEGYHLHCLDALEQVKIQTNQDNFDGCWHCCPSCHQG</sequence>
<organism evidence="1 2">
    <name type="scientific">Savagea serpentis</name>
    <dbReference type="NCBI Taxonomy" id="2785297"/>
    <lineage>
        <taxon>Bacteria</taxon>
        <taxon>Bacillati</taxon>
        <taxon>Bacillota</taxon>
        <taxon>Bacilli</taxon>
        <taxon>Bacillales</taxon>
        <taxon>Caryophanaceae</taxon>
        <taxon>Savagea</taxon>
    </lineage>
</organism>
<dbReference type="EMBL" id="JADKPV010000001">
    <property type="protein sequence ID" value="MBF4500763.1"/>
    <property type="molecule type" value="Genomic_DNA"/>
</dbReference>
<comment type="caution">
    <text evidence="1">The sequence shown here is derived from an EMBL/GenBank/DDBJ whole genome shotgun (WGS) entry which is preliminary data.</text>
</comment>
<dbReference type="RefSeq" id="WP_194562409.1">
    <property type="nucleotide sequence ID" value="NZ_JADKPV010000001.1"/>
</dbReference>